<sequence length="364" mass="40701">MTTPAPETDAPRLPAEWEPHAATWLAWPKNPRDWPGKFHPIPWVFGEIVRRIAQFETVRLLVDDAAWEDKARRVLGKAGADLERVRFHHVPTDRGWCRDMLPAFTLRRASPRVRAVRFGFTGWAKYPDHLLDAEAPEHVARALKMPMVRAAAQGRPLVLEGGGIDGNGRGTLLTTEECFLDPITQVRNPGLTARDYEDAFREFLGVEQVIWLGKGIAGDDTHGHVDDLCRFVAPDAVVLCREKDPSDENYRVLEENRERLEGVRLHGGGKLQVIDLPMPEPLFFDGVRLPASYANFYIANGTVLVPTFNDPRDRIALGILAECFPDRIVTGVHAVDLVWGFGTLHCLTHEQPSAGKALDIVHTS</sequence>
<dbReference type="RefSeq" id="WP_173083649.1">
    <property type="nucleotide sequence ID" value="NZ_BLTE01000007.1"/>
</dbReference>
<organism evidence="2 3">
    <name type="scientific">Fundidesulfovibrio magnetotacticus</name>
    <dbReference type="NCBI Taxonomy" id="2730080"/>
    <lineage>
        <taxon>Bacteria</taxon>
        <taxon>Pseudomonadati</taxon>
        <taxon>Thermodesulfobacteriota</taxon>
        <taxon>Desulfovibrionia</taxon>
        <taxon>Desulfovibrionales</taxon>
        <taxon>Desulfovibrionaceae</taxon>
        <taxon>Fundidesulfovibrio</taxon>
    </lineage>
</organism>
<dbReference type="PANTHER" id="PTHR31377">
    <property type="entry name" value="AGMATINE DEIMINASE-RELATED"/>
    <property type="match status" value="1"/>
</dbReference>
<dbReference type="GO" id="GO:0047632">
    <property type="term" value="F:agmatine deiminase activity"/>
    <property type="evidence" value="ECO:0007669"/>
    <property type="project" value="UniProtKB-EC"/>
</dbReference>
<dbReference type="AlphaFoldDB" id="A0A6V8LQK4"/>
<reference evidence="2 3" key="2">
    <citation type="submission" date="2020-05" db="EMBL/GenBank/DDBJ databases">
        <title>Draft genome sequence of Desulfovibrio sp. strainFSS-1.</title>
        <authorList>
            <person name="Shimoshige H."/>
            <person name="Kobayashi H."/>
            <person name="Maekawa T."/>
        </authorList>
    </citation>
    <scope>NUCLEOTIDE SEQUENCE [LARGE SCALE GENOMIC DNA]</scope>
    <source>
        <strain evidence="2 3">SIID29052-01</strain>
    </source>
</reference>
<evidence type="ECO:0000256" key="1">
    <source>
        <dbReference type="ARBA" id="ARBA00022801"/>
    </source>
</evidence>
<dbReference type="Gene3D" id="3.75.10.10">
    <property type="entry name" value="L-arginine/glycine Amidinotransferase, Chain A"/>
    <property type="match status" value="1"/>
</dbReference>
<keyword evidence="1 2" id="KW-0378">Hydrolase</keyword>
<dbReference type="Pfam" id="PF04371">
    <property type="entry name" value="PAD_porph"/>
    <property type="match status" value="1"/>
</dbReference>
<reference evidence="2 3" key="1">
    <citation type="submission" date="2020-04" db="EMBL/GenBank/DDBJ databases">
        <authorList>
            <consortium name="Desulfovibrio sp. FSS-1 genome sequencing consortium"/>
            <person name="Shimoshige H."/>
            <person name="Kobayashi H."/>
            <person name="Maekawa T."/>
        </authorList>
    </citation>
    <scope>NUCLEOTIDE SEQUENCE [LARGE SCALE GENOMIC DNA]</scope>
    <source>
        <strain evidence="2 3">SIID29052-01</strain>
    </source>
</reference>
<dbReference type="EC" id="3.5.3.12" evidence="2"/>
<dbReference type="GO" id="GO:0009446">
    <property type="term" value="P:putrescine biosynthetic process"/>
    <property type="evidence" value="ECO:0007669"/>
    <property type="project" value="InterPro"/>
</dbReference>
<keyword evidence="3" id="KW-1185">Reference proteome</keyword>
<name>A0A6V8LQK4_9BACT</name>
<protein>
    <submittedName>
        <fullName evidence="2">Agmatine deiminase</fullName>
        <ecNumber evidence="2">3.5.3.12</ecNumber>
    </submittedName>
</protein>
<proteinExistence type="predicted"/>
<dbReference type="GO" id="GO:0004668">
    <property type="term" value="F:protein-arginine deiminase activity"/>
    <property type="evidence" value="ECO:0007669"/>
    <property type="project" value="InterPro"/>
</dbReference>
<dbReference type="EMBL" id="BLTE01000007">
    <property type="protein sequence ID" value="GFK94014.1"/>
    <property type="molecule type" value="Genomic_DNA"/>
</dbReference>
<dbReference type="PANTHER" id="PTHR31377:SF0">
    <property type="entry name" value="AGMATINE DEIMINASE-RELATED"/>
    <property type="match status" value="1"/>
</dbReference>
<dbReference type="InterPro" id="IPR007466">
    <property type="entry name" value="Peptidyl-Arg-deiminase_porph"/>
</dbReference>
<evidence type="ECO:0000313" key="3">
    <source>
        <dbReference type="Proteomes" id="UP000494245"/>
    </source>
</evidence>
<dbReference type="SUPFAM" id="SSF55909">
    <property type="entry name" value="Pentein"/>
    <property type="match status" value="1"/>
</dbReference>
<evidence type="ECO:0000313" key="2">
    <source>
        <dbReference type="EMBL" id="GFK94014.1"/>
    </source>
</evidence>
<gene>
    <name evidence="2" type="primary">aguA</name>
    <name evidence="2" type="ORF">NNJEOMEG_01852</name>
</gene>
<comment type="caution">
    <text evidence="2">The sequence shown here is derived from an EMBL/GenBank/DDBJ whole genome shotgun (WGS) entry which is preliminary data.</text>
</comment>
<accession>A0A6V8LQK4</accession>
<dbReference type="Proteomes" id="UP000494245">
    <property type="component" value="Unassembled WGS sequence"/>
</dbReference>